<proteinExistence type="predicted"/>
<dbReference type="REBASE" id="486455">
    <property type="entry name" value="Ssp593McrBCP"/>
</dbReference>
<reference evidence="3 4" key="3">
    <citation type="journal article" date="2011" name="Nat. Chem. Biol.">
        <title>Reveromycin A biosynthesis uses RevG and RevJ for stereospecific spiroacetal formation.</title>
        <authorList>
            <person name="Takahashi S."/>
            <person name="Toyoda A."/>
            <person name="Sekiyama Y."/>
            <person name="Takagi H."/>
            <person name="Nogawa T."/>
            <person name="Uramoto M."/>
            <person name="Suzuki R."/>
            <person name="Koshino H."/>
            <person name="Kumano T."/>
            <person name="Panthee S."/>
            <person name="Dairi T."/>
            <person name="Ishikawa J."/>
            <person name="Ikeda H."/>
            <person name="Sakaki Y."/>
            <person name="Osada H."/>
        </authorList>
    </citation>
    <scope>NUCLEOTIDE SEQUENCE [LARGE SCALE GENOMIC DNA]</scope>
    <source>
        <strain evidence="3 4">SN-593</strain>
    </source>
</reference>
<dbReference type="SMART" id="SM00382">
    <property type="entry name" value="AAA"/>
    <property type="match status" value="1"/>
</dbReference>
<feature type="domain" description="AAA+ ATPase" evidence="2">
    <location>
        <begin position="429"/>
        <end position="628"/>
    </location>
</feature>
<evidence type="ECO:0000313" key="4">
    <source>
        <dbReference type="Proteomes" id="UP000595703"/>
    </source>
</evidence>
<sequence>MGDAGKFREELAAQIAQFDRQRAQRVAALAEEERQRVLTLFPLSGWRDLELERYALGPDGRRSGLSFCRLMEYGTDNFGSIRGGSAAKHIVYQHRSGQWRVVPSALRGLEVEAAWAAVRSEFVTAFDASSRGAYELLDDLESLSYGQALTTKALAVYFPGEFLPVFSAAHVRHFAALLGGRPRGYSSGVRTWRANRELLHLLREQEEFTGWSPHEVIDFLYAFHDPRPQDRVVWKIAPGERASLWEDCLQHRRIRIGWDEVGSLGQYESDLELKAALDQQWPRSTGGNLRLARQMLAFRDLERGDLIVANRGKSEVLAVGTVVGGYAYESGEQAHRHTVGVDWDTSYSQSFDTPRHAWQQTLARVPASLMREIRQGRGRRVAAEAPGPAGAAEGVEEPGVLEGSAAEGTVPPDDELPDDVRNVRDLLEHKGQVVLQGPPGTGKTRLALNVALALAGRADVIEASSTERAAVLAQLSAVPENAGVPEEERAARLTMVTFHPSYGYEDFIEGFRPDTAAKGAGLHLKMKNGVFLRVCAAARKLPEQVFLLVVDEINRGDLPRILGELITLLELDKRESVSITLPTSGRQQTVPPNVRIIGTMNSADRSVSHIDSAIRRRFAFLDVPPDLDALDGEVEGLGLAALLEGLNERLDTHFGPDHLLGQAYLLADDRPLATVEQLSHAFHHEIVPLVADYCLGRPELLRAVLGELVDDKTGRVVQTNPQDLPGILAKVFVTAGVTDEDDVPAEPEWDGE</sequence>
<dbReference type="InterPro" id="IPR027417">
    <property type="entry name" value="P-loop_NTPase"/>
</dbReference>
<dbReference type="PANTHER" id="PTHR37291">
    <property type="entry name" value="5-METHYLCYTOSINE-SPECIFIC RESTRICTION ENZYME B"/>
    <property type="match status" value="1"/>
</dbReference>
<dbReference type="Proteomes" id="UP000595703">
    <property type="component" value="Chromosome"/>
</dbReference>
<accession>A0A7U3UUI1</accession>
<dbReference type="InterPro" id="IPR011704">
    <property type="entry name" value="ATPase_dyneun-rel_AAA"/>
</dbReference>
<dbReference type="PANTHER" id="PTHR37291:SF1">
    <property type="entry name" value="TYPE IV METHYL-DIRECTED RESTRICTION ENZYME ECOKMCRB SUBUNIT"/>
    <property type="match status" value="1"/>
</dbReference>
<dbReference type="InterPro" id="IPR003593">
    <property type="entry name" value="AAA+_ATPase"/>
</dbReference>
<name>A0A7U3UUI1_9ACTN</name>
<dbReference type="KEGG" id="arev:RVR_5442"/>
<gene>
    <name evidence="3" type="ORF">RVR_5442</name>
</gene>
<reference evidence="3 4" key="4">
    <citation type="journal article" date="2020" name="Sci. Rep.">
        <title>beta-carboline chemical signals induce reveromycin production through a LuxR family regulator in Streptomyces sp. SN-593.</title>
        <authorList>
            <person name="Panthee S."/>
            <person name="Kito N."/>
            <person name="Hayashi T."/>
            <person name="Shimizu T."/>
            <person name="Ishikawa J."/>
            <person name="Hamamoto H."/>
            <person name="Osada H."/>
            <person name="Takahashi S."/>
        </authorList>
    </citation>
    <scope>NUCLEOTIDE SEQUENCE [LARGE SCALE GENOMIC DNA]</scope>
    <source>
        <strain evidence="3 4">SN-593</strain>
    </source>
</reference>
<reference evidence="3 4" key="1">
    <citation type="journal article" date="2010" name="J. Bacteriol.">
        <title>Biochemical characterization of a novel indole prenyltransferase from Streptomyces sp. SN-593.</title>
        <authorList>
            <person name="Takahashi S."/>
            <person name="Takagi H."/>
            <person name="Toyoda A."/>
            <person name="Uramoto M."/>
            <person name="Nogawa T."/>
            <person name="Ueki M."/>
            <person name="Sakaki Y."/>
            <person name="Osada H."/>
        </authorList>
    </citation>
    <scope>NUCLEOTIDE SEQUENCE [LARGE SCALE GENOMIC DNA]</scope>
    <source>
        <strain evidence="3 4">SN-593</strain>
    </source>
</reference>
<evidence type="ECO:0000259" key="2">
    <source>
        <dbReference type="SMART" id="SM00382"/>
    </source>
</evidence>
<reference evidence="3 4" key="2">
    <citation type="journal article" date="2011" name="J. Antibiot.">
        <title>Furaquinocins I and J: novel polyketide isoprenoid hybrid compounds from Streptomyces reveromyceticus SN-593.</title>
        <authorList>
            <person name="Panthee S."/>
            <person name="Takahashi S."/>
            <person name="Takagi H."/>
            <person name="Nogawa T."/>
            <person name="Oowada E."/>
            <person name="Uramoto M."/>
            <person name="Osada H."/>
        </authorList>
    </citation>
    <scope>NUCLEOTIDE SEQUENCE [LARGE SCALE GENOMIC DNA]</scope>
    <source>
        <strain evidence="3 4">SN-593</strain>
    </source>
</reference>
<evidence type="ECO:0000256" key="1">
    <source>
        <dbReference type="SAM" id="MobiDB-lite"/>
    </source>
</evidence>
<evidence type="ECO:0000313" key="3">
    <source>
        <dbReference type="EMBL" id="BBA98999.1"/>
    </source>
</evidence>
<dbReference type="EMBL" id="AP018365">
    <property type="protein sequence ID" value="BBA98999.1"/>
    <property type="molecule type" value="Genomic_DNA"/>
</dbReference>
<dbReference type="AlphaFoldDB" id="A0A7U3UUI1"/>
<organism evidence="3 4">
    <name type="scientific">Actinacidiphila reveromycinica</name>
    <dbReference type="NCBI Taxonomy" id="659352"/>
    <lineage>
        <taxon>Bacteria</taxon>
        <taxon>Bacillati</taxon>
        <taxon>Actinomycetota</taxon>
        <taxon>Actinomycetes</taxon>
        <taxon>Kitasatosporales</taxon>
        <taxon>Streptomycetaceae</taxon>
        <taxon>Actinacidiphila</taxon>
    </lineage>
</organism>
<dbReference type="Gene3D" id="3.40.50.300">
    <property type="entry name" value="P-loop containing nucleotide triphosphate hydrolases"/>
    <property type="match status" value="1"/>
</dbReference>
<dbReference type="GO" id="GO:0016887">
    <property type="term" value="F:ATP hydrolysis activity"/>
    <property type="evidence" value="ECO:0007669"/>
    <property type="project" value="InterPro"/>
</dbReference>
<dbReference type="RefSeq" id="WP_237404852.1">
    <property type="nucleotide sequence ID" value="NZ_AP018365.1"/>
</dbReference>
<dbReference type="SUPFAM" id="SSF52540">
    <property type="entry name" value="P-loop containing nucleoside triphosphate hydrolases"/>
    <property type="match status" value="1"/>
</dbReference>
<dbReference type="InterPro" id="IPR052934">
    <property type="entry name" value="Methyl-DNA_Rec/Restrict_Enz"/>
</dbReference>
<dbReference type="Pfam" id="PF07728">
    <property type="entry name" value="AAA_5"/>
    <property type="match status" value="1"/>
</dbReference>
<protein>
    <recommendedName>
        <fullName evidence="2">AAA+ ATPase domain-containing protein</fullName>
    </recommendedName>
</protein>
<feature type="region of interest" description="Disordered" evidence="1">
    <location>
        <begin position="378"/>
        <end position="397"/>
    </location>
</feature>
<dbReference type="GO" id="GO:0005524">
    <property type="term" value="F:ATP binding"/>
    <property type="evidence" value="ECO:0007669"/>
    <property type="project" value="InterPro"/>
</dbReference>
<keyword evidence="4" id="KW-1185">Reference proteome</keyword>
<feature type="compositionally biased region" description="Low complexity" evidence="1">
    <location>
        <begin position="383"/>
        <end position="397"/>
    </location>
</feature>